<comment type="subcellular location">
    <subcellularLocation>
        <location evidence="1">Membrane</location>
        <topology evidence="1">Multi-pass membrane protein</topology>
    </subcellularLocation>
</comment>
<keyword evidence="5 6" id="KW-0472">Membrane</keyword>
<keyword evidence="3 6" id="KW-0812">Transmembrane</keyword>
<protein>
    <submittedName>
        <fullName evidence="7">AmpG family muropeptide MFS transporter</fullName>
    </submittedName>
</protein>
<gene>
    <name evidence="7" type="ORF">ACFOKJ_01100</name>
</gene>
<dbReference type="PANTHER" id="PTHR12778">
    <property type="entry name" value="SOLUTE CARRIER FAMILY 33 ACETYL-COA TRANSPORTER -RELATED"/>
    <property type="match status" value="1"/>
</dbReference>
<evidence type="ECO:0000256" key="4">
    <source>
        <dbReference type="ARBA" id="ARBA00022989"/>
    </source>
</evidence>
<dbReference type="RefSeq" id="WP_390276135.1">
    <property type="nucleotide sequence ID" value="NZ_JBHRYH010000002.1"/>
</dbReference>
<feature type="transmembrane region" description="Helical" evidence="6">
    <location>
        <begin position="177"/>
        <end position="197"/>
    </location>
</feature>
<dbReference type="InterPro" id="IPR011701">
    <property type="entry name" value="MFS"/>
</dbReference>
<comment type="caution">
    <text evidence="7">The sequence shown here is derived from an EMBL/GenBank/DDBJ whole genome shotgun (WGS) entry which is preliminary data.</text>
</comment>
<reference evidence="8" key="1">
    <citation type="journal article" date="2019" name="Int. J. Syst. Evol. Microbiol.">
        <title>The Global Catalogue of Microorganisms (GCM) 10K type strain sequencing project: providing services to taxonomists for standard genome sequencing and annotation.</title>
        <authorList>
            <consortium name="The Broad Institute Genomics Platform"/>
            <consortium name="The Broad Institute Genome Sequencing Center for Infectious Disease"/>
            <person name="Wu L."/>
            <person name="Ma J."/>
        </authorList>
    </citation>
    <scope>NUCLEOTIDE SEQUENCE [LARGE SCALE GENOMIC DNA]</scope>
    <source>
        <strain evidence="8">KCTC 42195</strain>
    </source>
</reference>
<dbReference type="PANTHER" id="PTHR12778:SF10">
    <property type="entry name" value="MAJOR FACILITATOR SUPERFAMILY DOMAIN-CONTAINING PROTEIN 3"/>
    <property type="match status" value="1"/>
</dbReference>
<dbReference type="SUPFAM" id="SSF103473">
    <property type="entry name" value="MFS general substrate transporter"/>
    <property type="match status" value="1"/>
</dbReference>
<feature type="transmembrane region" description="Helical" evidence="6">
    <location>
        <begin position="382"/>
        <end position="403"/>
    </location>
</feature>
<feature type="transmembrane region" description="Helical" evidence="6">
    <location>
        <begin position="141"/>
        <end position="165"/>
    </location>
</feature>
<dbReference type="Pfam" id="PF07690">
    <property type="entry name" value="MFS_1"/>
    <property type="match status" value="1"/>
</dbReference>
<dbReference type="Proteomes" id="UP001595636">
    <property type="component" value="Unassembled WGS sequence"/>
</dbReference>
<feature type="transmembrane region" description="Helical" evidence="6">
    <location>
        <begin position="492"/>
        <end position="511"/>
    </location>
</feature>
<feature type="transmembrane region" description="Helical" evidence="6">
    <location>
        <begin position="105"/>
        <end position="129"/>
    </location>
</feature>
<proteinExistence type="predicted"/>
<feature type="transmembrane region" description="Helical" evidence="6">
    <location>
        <begin position="218"/>
        <end position="240"/>
    </location>
</feature>
<dbReference type="InterPro" id="IPR036259">
    <property type="entry name" value="MFS_trans_sf"/>
</dbReference>
<evidence type="ECO:0000256" key="1">
    <source>
        <dbReference type="ARBA" id="ARBA00004141"/>
    </source>
</evidence>
<evidence type="ECO:0000256" key="2">
    <source>
        <dbReference type="ARBA" id="ARBA00022448"/>
    </source>
</evidence>
<sequence length="558" mass="59014">MRDIRQLGSWRMLMIWVLGFASGLPLALSGTAMQAWLTVDGIDVATIGFLSLVGLPYTFKFLWAPLMDRFEPPLLGRRRGWLVLTQLGLAATLLAMSALSPARDVQGFALLAVLLSFLSASQDVVIDAYRTDVVTPEQRGLASSLGVFGYRLAMVLSGGIAMVWADPLSGSGWDWNGIYRVMALIMLAVAGMSLLLLPSVPKDNVAPQSDARNDLKGFAALLLAVVIGYQFTAHIAAPLAERALTPLFPPLAAAPATTAASQPAAKPVLQPAKPAAAPLVSAQAAAGVADNPNKKKWVDLLSLLLGMAFTVPLAWWAAQRAKFETLNRSLGNYFSMESAGAFLALIILYKLGDAFAGALTTTFLLKGMGFAQAEIGVVNKVIGIWLTIVGALAGGALMLRLGLYRALLGFGVLQLLSNLGFWLVAVSGKGAWGGIELPAFDWVVVALKEASQVDYLLLFAVAVENLSSGMGTAAFVAFLMALCNQKFTATQFALLSAFAAVGRVWVGPLSGVLTESIGWPAFFLFSTVAALPGLVMLTRLKARVQSLDVPKGAVALDD</sequence>
<feature type="transmembrane region" description="Helical" evidence="6">
    <location>
        <begin position="415"/>
        <end position="435"/>
    </location>
</feature>
<feature type="transmembrane region" description="Helical" evidence="6">
    <location>
        <begin position="80"/>
        <end position="99"/>
    </location>
</feature>
<feature type="transmembrane region" description="Helical" evidence="6">
    <location>
        <begin position="42"/>
        <end position="59"/>
    </location>
</feature>
<feature type="transmembrane region" description="Helical" evidence="6">
    <location>
        <begin position="517"/>
        <end position="537"/>
    </location>
</feature>
<organism evidence="7 8">
    <name type="scientific">Vogesella amnigena</name>
    <dbReference type="NCBI Taxonomy" id="1507449"/>
    <lineage>
        <taxon>Bacteria</taxon>
        <taxon>Pseudomonadati</taxon>
        <taxon>Pseudomonadota</taxon>
        <taxon>Betaproteobacteria</taxon>
        <taxon>Neisseriales</taxon>
        <taxon>Chromobacteriaceae</taxon>
        <taxon>Vogesella</taxon>
    </lineage>
</organism>
<evidence type="ECO:0000256" key="5">
    <source>
        <dbReference type="ARBA" id="ARBA00023136"/>
    </source>
</evidence>
<dbReference type="NCBIfam" id="TIGR00901">
    <property type="entry name" value="2A0125"/>
    <property type="match status" value="1"/>
</dbReference>
<dbReference type="Gene3D" id="1.20.1250.20">
    <property type="entry name" value="MFS general substrate transporter like domains"/>
    <property type="match status" value="1"/>
</dbReference>
<evidence type="ECO:0000256" key="3">
    <source>
        <dbReference type="ARBA" id="ARBA00022692"/>
    </source>
</evidence>
<name>A0ABV7TN94_9NEIS</name>
<feature type="transmembrane region" description="Helical" evidence="6">
    <location>
        <begin position="455"/>
        <end position="480"/>
    </location>
</feature>
<keyword evidence="4 6" id="KW-1133">Transmembrane helix</keyword>
<keyword evidence="2" id="KW-0813">Transport</keyword>
<evidence type="ECO:0000313" key="7">
    <source>
        <dbReference type="EMBL" id="MFC3624744.1"/>
    </source>
</evidence>
<dbReference type="EMBL" id="JBHRYH010000002">
    <property type="protein sequence ID" value="MFC3624744.1"/>
    <property type="molecule type" value="Genomic_DNA"/>
</dbReference>
<feature type="transmembrane region" description="Helical" evidence="6">
    <location>
        <begin position="300"/>
        <end position="318"/>
    </location>
</feature>
<evidence type="ECO:0000313" key="8">
    <source>
        <dbReference type="Proteomes" id="UP001595636"/>
    </source>
</evidence>
<feature type="transmembrane region" description="Helical" evidence="6">
    <location>
        <begin position="12"/>
        <end position="36"/>
    </location>
</feature>
<accession>A0ABV7TN94</accession>
<evidence type="ECO:0000256" key="6">
    <source>
        <dbReference type="SAM" id="Phobius"/>
    </source>
</evidence>
<dbReference type="InterPro" id="IPR004752">
    <property type="entry name" value="AmpG_permease/AT-1"/>
</dbReference>
<keyword evidence="8" id="KW-1185">Reference proteome</keyword>